<dbReference type="Proteomes" id="UP000295075">
    <property type="component" value="Unassembled WGS sequence"/>
</dbReference>
<organism evidence="1 2">
    <name type="scientific">Kribbella albertanoniae</name>
    <dbReference type="NCBI Taxonomy" id="1266829"/>
    <lineage>
        <taxon>Bacteria</taxon>
        <taxon>Bacillati</taxon>
        <taxon>Actinomycetota</taxon>
        <taxon>Actinomycetes</taxon>
        <taxon>Propionibacteriales</taxon>
        <taxon>Kribbellaceae</taxon>
        <taxon>Kribbella</taxon>
    </lineage>
</organism>
<dbReference type="AlphaFoldDB" id="A0A4V2XQI3"/>
<dbReference type="EMBL" id="SMKA01000112">
    <property type="protein sequence ID" value="TDC26195.1"/>
    <property type="molecule type" value="Genomic_DNA"/>
</dbReference>
<protein>
    <submittedName>
        <fullName evidence="1">Uncharacterized protein</fullName>
    </submittedName>
</protein>
<proteinExistence type="predicted"/>
<evidence type="ECO:0000313" key="2">
    <source>
        <dbReference type="Proteomes" id="UP000295075"/>
    </source>
</evidence>
<keyword evidence="2" id="KW-1185">Reference proteome</keyword>
<reference evidence="1 2" key="1">
    <citation type="submission" date="2019-03" db="EMBL/GenBank/DDBJ databases">
        <title>Draft genome sequences of novel Actinobacteria.</title>
        <authorList>
            <person name="Sahin N."/>
            <person name="Ay H."/>
            <person name="Saygin H."/>
        </authorList>
    </citation>
    <scope>NUCLEOTIDE SEQUENCE [LARGE SCALE GENOMIC DNA]</scope>
    <source>
        <strain evidence="1 2">JCM 30547</strain>
    </source>
</reference>
<sequence>MSGDSGTWLTLPYDRRVLVVVRTITTLNRLLDVLTLFENDHRVQVVFTVDEARPAILGAGVPALLEQLKMPVVSWDQAVQLPFELVIAASENDDLHLLKAPVVLLSHGVGFQKYYPGTTVVAGMDPDRLIRDGRVVAELIAVSRQDEIEQIHRVSPAAADHARVVGDPCLDRLLASRHLRPTYRRALDAADRTLVTIASTWGPASLLGAHPDLPLRVVSELPVDEFAVCLVTHPGITAAHGSWQLDTWLAEARRAGLRVIPPESGWQTAIIAADCVLTDTGSVGTYAAALARPSLLADGHPETILAGSPAAVLADQTARLDLSADIAPQIRTAIGSRSPYGAEADHPAAEVIGRIVDVPEQSAVLLRRAFYELLSLPEPGTQAEFALHPPYAASGSAGTAFVIGATVSGATTTIVRLPTSTTERQLDQQHIAAAATGASLRQLSGASIIFTDLHTPSTFLSWAKSILACWPDAELAAARGHGRCLVHTRDGASYALTADDPMLDPLLTATLVLLGRTGAEEFVIVGDRRIRVTTETV</sequence>
<gene>
    <name evidence="1" type="ORF">E1261_22855</name>
</gene>
<name>A0A4V2XQI3_9ACTN</name>
<dbReference type="RefSeq" id="WP_132409694.1">
    <property type="nucleotide sequence ID" value="NZ_SMKA01000112.1"/>
</dbReference>
<evidence type="ECO:0000313" key="1">
    <source>
        <dbReference type="EMBL" id="TDC26195.1"/>
    </source>
</evidence>
<accession>A0A4V2XQI3</accession>
<comment type="caution">
    <text evidence="1">The sequence shown here is derived from an EMBL/GenBank/DDBJ whole genome shotgun (WGS) entry which is preliminary data.</text>
</comment>
<dbReference type="OrthoDB" id="8549922at2"/>